<protein>
    <recommendedName>
        <fullName evidence="3">RidA family protein</fullName>
    </recommendedName>
</protein>
<organism evidence="1 2">
    <name type="scientific">Luteimonas terrae</name>
    <dbReference type="NCBI Taxonomy" id="1530191"/>
    <lineage>
        <taxon>Bacteria</taxon>
        <taxon>Pseudomonadati</taxon>
        <taxon>Pseudomonadota</taxon>
        <taxon>Gammaproteobacteria</taxon>
        <taxon>Lysobacterales</taxon>
        <taxon>Lysobacteraceae</taxon>
        <taxon>Luteimonas</taxon>
    </lineage>
</organism>
<accession>A0ABU1XV55</accession>
<dbReference type="EMBL" id="JAVDWO010000004">
    <property type="protein sequence ID" value="MDR7192637.1"/>
    <property type="molecule type" value="Genomic_DNA"/>
</dbReference>
<gene>
    <name evidence="1" type="ORF">J2W68_001351</name>
</gene>
<name>A0ABU1XV55_9GAMM</name>
<evidence type="ECO:0008006" key="3">
    <source>
        <dbReference type="Google" id="ProtNLM"/>
    </source>
</evidence>
<reference evidence="1 2" key="1">
    <citation type="submission" date="2023-07" db="EMBL/GenBank/DDBJ databases">
        <title>Sorghum-associated microbial communities from plants grown in Nebraska, USA.</title>
        <authorList>
            <person name="Schachtman D."/>
        </authorList>
    </citation>
    <scope>NUCLEOTIDE SEQUENCE [LARGE SCALE GENOMIC DNA]</scope>
    <source>
        <strain evidence="1 2">4099</strain>
    </source>
</reference>
<sequence length="39" mass="4263">MAPLHQYPGLRPVLKAQSMMLYVPSGISELKLELIAVAP</sequence>
<dbReference type="Proteomes" id="UP001256588">
    <property type="component" value="Unassembled WGS sequence"/>
</dbReference>
<keyword evidence="2" id="KW-1185">Reference proteome</keyword>
<proteinExistence type="predicted"/>
<evidence type="ECO:0000313" key="1">
    <source>
        <dbReference type="EMBL" id="MDR7192637.1"/>
    </source>
</evidence>
<evidence type="ECO:0000313" key="2">
    <source>
        <dbReference type="Proteomes" id="UP001256588"/>
    </source>
</evidence>
<comment type="caution">
    <text evidence="1">The sequence shown here is derived from an EMBL/GenBank/DDBJ whole genome shotgun (WGS) entry which is preliminary data.</text>
</comment>